<evidence type="ECO:0000313" key="3">
    <source>
        <dbReference type="Proteomes" id="UP000735302"/>
    </source>
</evidence>
<organism evidence="2 3">
    <name type="scientific">Plakobranchus ocellatus</name>
    <dbReference type="NCBI Taxonomy" id="259542"/>
    <lineage>
        <taxon>Eukaryota</taxon>
        <taxon>Metazoa</taxon>
        <taxon>Spiralia</taxon>
        <taxon>Lophotrochozoa</taxon>
        <taxon>Mollusca</taxon>
        <taxon>Gastropoda</taxon>
        <taxon>Heterobranchia</taxon>
        <taxon>Euthyneura</taxon>
        <taxon>Panpulmonata</taxon>
        <taxon>Sacoglossa</taxon>
        <taxon>Placobranchoidea</taxon>
        <taxon>Plakobranchidae</taxon>
        <taxon>Plakobranchus</taxon>
    </lineage>
</organism>
<dbReference type="Proteomes" id="UP000735302">
    <property type="component" value="Unassembled WGS sequence"/>
</dbReference>
<accession>A0AAV4D1X1</accession>
<comment type="caution">
    <text evidence="2">The sequence shown here is derived from an EMBL/GenBank/DDBJ whole genome shotgun (WGS) entry which is preliminary data.</text>
</comment>
<keyword evidence="3" id="KW-1185">Reference proteome</keyword>
<feature type="region of interest" description="Disordered" evidence="1">
    <location>
        <begin position="25"/>
        <end position="80"/>
    </location>
</feature>
<dbReference type="AlphaFoldDB" id="A0AAV4D1X1"/>
<evidence type="ECO:0000313" key="2">
    <source>
        <dbReference type="EMBL" id="GFO38148.1"/>
    </source>
</evidence>
<protein>
    <submittedName>
        <fullName evidence="2">Uncharacterized protein</fullName>
    </submittedName>
</protein>
<gene>
    <name evidence="2" type="ORF">PoB_006465300</name>
</gene>
<sequence>MPSGYQPLNTNTLSGKEIKQCQFVQDSIKSSKSPQQGDFRFSGPPSSLGAGGETRTRDRRVPAGPRADSRATVPTRLSMA</sequence>
<dbReference type="EMBL" id="BLXT01007309">
    <property type="protein sequence ID" value="GFO38148.1"/>
    <property type="molecule type" value="Genomic_DNA"/>
</dbReference>
<name>A0AAV4D1X1_9GAST</name>
<evidence type="ECO:0000256" key="1">
    <source>
        <dbReference type="SAM" id="MobiDB-lite"/>
    </source>
</evidence>
<reference evidence="2 3" key="1">
    <citation type="journal article" date="2021" name="Elife">
        <title>Chloroplast acquisition without the gene transfer in kleptoplastic sea slugs, Plakobranchus ocellatus.</title>
        <authorList>
            <person name="Maeda T."/>
            <person name="Takahashi S."/>
            <person name="Yoshida T."/>
            <person name="Shimamura S."/>
            <person name="Takaki Y."/>
            <person name="Nagai Y."/>
            <person name="Toyoda A."/>
            <person name="Suzuki Y."/>
            <person name="Arimoto A."/>
            <person name="Ishii H."/>
            <person name="Satoh N."/>
            <person name="Nishiyama T."/>
            <person name="Hasebe M."/>
            <person name="Maruyama T."/>
            <person name="Minagawa J."/>
            <person name="Obokata J."/>
            <person name="Shigenobu S."/>
        </authorList>
    </citation>
    <scope>NUCLEOTIDE SEQUENCE [LARGE SCALE GENOMIC DNA]</scope>
</reference>
<feature type="compositionally biased region" description="Polar residues" evidence="1">
    <location>
        <begin position="25"/>
        <end position="36"/>
    </location>
</feature>
<proteinExistence type="predicted"/>